<gene>
    <name evidence="1" type="ORF">MML48_2g00003041</name>
</gene>
<dbReference type="EMBL" id="CM043016">
    <property type="protein sequence ID" value="KAI4466724.1"/>
    <property type="molecule type" value="Genomic_DNA"/>
</dbReference>
<accession>A0ACB9TIU8</accession>
<proteinExistence type="predicted"/>
<comment type="caution">
    <text evidence="1">The sequence shown here is derived from an EMBL/GenBank/DDBJ whole genome shotgun (WGS) entry which is preliminary data.</text>
</comment>
<evidence type="ECO:0000313" key="2">
    <source>
        <dbReference type="Proteomes" id="UP001056778"/>
    </source>
</evidence>
<protein>
    <submittedName>
        <fullName evidence="1">Guanylyl cyclase</fullName>
    </submittedName>
</protein>
<sequence>MYRNILTGLALQILFSNLTKCNGDNYETFLTAPDINYKYYNVGVLMASHLDSPFDLERCGPAVDLALEEVNDRFLSQHRIKLRKVQASYPSCSGARAPGLAADMHFRDDVIAFVGPACMFALEPVARLAAYWNTPIITGMGDQLQGIFKDKSKYQTLTRMSYCQCRLKLVFASIFKQFGWKHVALILDRSDLFSLTVGKHDY</sequence>
<organism evidence="1 2">
    <name type="scientific">Holotrichia oblita</name>
    <name type="common">Chafer beetle</name>
    <dbReference type="NCBI Taxonomy" id="644536"/>
    <lineage>
        <taxon>Eukaryota</taxon>
        <taxon>Metazoa</taxon>
        <taxon>Ecdysozoa</taxon>
        <taxon>Arthropoda</taxon>
        <taxon>Hexapoda</taxon>
        <taxon>Insecta</taxon>
        <taxon>Pterygota</taxon>
        <taxon>Neoptera</taxon>
        <taxon>Endopterygota</taxon>
        <taxon>Coleoptera</taxon>
        <taxon>Polyphaga</taxon>
        <taxon>Scarabaeiformia</taxon>
        <taxon>Scarabaeidae</taxon>
        <taxon>Melolonthinae</taxon>
        <taxon>Holotrichia</taxon>
    </lineage>
</organism>
<dbReference type="Proteomes" id="UP001056778">
    <property type="component" value="Chromosome 2"/>
</dbReference>
<evidence type="ECO:0000313" key="1">
    <source>
        <dbReference type="EMBL" id="KAI4466724.1"/>
    </source>
</evidence>
<name>A0ACB9TIU8_HOLOL</name>
<keyword evidence="2" id="KW-1185">Reference proteome</keyword>
<reference evidence="1" key="1">
    <citation type="submission" date="2022-04" db="EMBL/GenBank/DDBJ databases">
        <title>Chromosome-scale genome assembly of Holotrichia oblita Faldermann.</title>
        <authorList>
            <person name="Rongchong L."/>
        </authorList>
    </citation>
    <scope>NUCLEOTIDE SEQUENCE</scope>
    <source>
        <strain evidence="1">81SQS9</strain>
    </source>
</reference>